<keyword evidence="2" id="KW-1185">Reference proteome</keyword>
<organism evidence="1 2">
    <name type="scientific">Stegodyphus mimosarum</name>
    <name type="common">African social velvet spider</name>
    <dbReference type="NCBI Taxonomy" id="407821"/>
    <lineage>
        <taxon>Eukaryota</taxon>
        <taxon>Metazoa</taxon>
        <taxon>Ecdysozoa</taxon>
        <taxon>Arthropoda</taxon>
        <taxon>Chelicerata</taxon>
        <taxon>Arachnida</taxon>
        <taxon>Araneae</taxon>
        <taxon>Araneomorphae</taxon>
        <taxon>Entelegynae</taxon>
        <taxon>Eresoidea</taxon>
        <taxon>Eresidae</taxon>
        <taxon>Stegodyphus</taxon>
    </lineage>
</organism>
<dbReference type="AlphaFoldDB" id="A0A087U6U2"/>
<evidence type="ECO:0000313" key="2">
    <source>
        <dbReference type="Proteomes" id="UP000054359"/>
    </source>
</evidence>
<sequence length="79" mass="9085">MKSKREAAIQRGDVPRIMPAAWQRRRTRRSQQIMPVVQSLTAGRPIAKVVDWPTIVLKYLEVTGSDIKMELQEEAHTND</sequence>
<evidence type="ECO:0000313" key="1">
    <source>
        <dbReference type="EMBL" id="KFM73081.1"/>
    </source>
</evidence>
<proteinExistence type="predicted"/>
<feature type="non-terminal residue" evidence="1">
    <location>
        <position position="79"/>
    </location>
</feature>
<reference evidence="1 2" key="1">
    <citation type="submission" date="2013-11" db="EMBL/GenBank/DDBJ databases">
        <title>Genome sequencing of Stegodyphus mimosarum.</title>
        <authorList>
            <person name="Bechsgaard J."/>
        </authorList>
    </citation>
    <scope>NUCLEOTIDE SEQUENCE [LARGE SCALE GENOMIC DNA]</scope>
</reference>
<dbReference type="EMBL" id="KK118485">
    <property type="protein sequence ID" value="KFM73081.1"/>
    <property type="molecule type" value="Genomic_DNA"/>
</dbReference>
<dbReference type="Proteomes" id="UP000054359">
    <property type="component" value="Unassembled WGS sequence"/>
</dbReference>
<accession>A0A087U6U2</accession>
<name>A0A087U6U2_STEMI</name>
<protein>
    <submittedName>
        <fullName evidence="1">Uncharacterized protein</fullName>
    </submittedName>
</protein>
<gene>
    <name evidence="1" type="ORF">X975_17619</name>
</gene>